<evidence type="ECO:0008006" key="3">
    <source>
        <dbReference type="Google" id="ProtNLM"/>
    </source>
</evidence>
<dbReference type="Proteomes" id="UP000694427">
    <property type="component" value="Unplaced"/>
</dbReference>
<reference evidence="1" key="1">
    <citation type="submission" date="2025-08" db="UniProtKB">
        <authorList>
            <consortium name="Ensembl"/>
        </authorList>
    </citation>
    <scope>IDENTIFICATION</scope>
</reference>
<name>A0A8C1RY83_CYPCA</name>
<dbReference type="AlphaFoldDB" id="A0A8C1RY83"/>
<protein>
    <recommendedName>
        <fullName evidence="3">Transposase Tc1-like domain-containing protein</fullName>
    </recommendedName>
</protein>
<sequence>PKARRVIAFLTLANVNVHESTIRRTLANHSVHGASNKNIAASLQFAKDHEDIPKGYWRNVLWTNETKTELLVQMRTHGV</sequence>
<keyword evidence="2" id="KW-1185">Reference proteome</keyword>
<evidence type="ECO:0000313" key="2">
    <source>
        <dbReference type="Proteomes" id="UP000694427"/>
    </source>
</evidence>
<dbReference type="Ensembl" id="ENSCCRT00010135012.1">
    <property type="protein sequence ID" value="ENSCCRP00010121562.1"/>
    <property type="gene ID" value="ENSCCRG00010053077.1"/>
</dbReference>
<evidence type="ECO:0000313" key="1">
    <source>
        <dbReference type="Ensembl" id="ENSCCRP00010121562.1"/>
    </source>
</evidence>
<organism evidence="1 2">
    <name type="scientific">Cyprinus carpio</name>
    <name type="common">Common carp</name>
    <dbReference type="NCBI Taxonomy" id="7962"/>
    <lineage>
        <taxon>Eukaryota</taxon>
        <taxon>Metazoa</taxon>
        <taxon>Chordata</taxon>
        <taxon>Craniata</taxon>
        <taxon>Vertebrata</taxon>
        <taxon>Euteleostomi</taxon>
        <taxon>Actinopterygii</taxon>
        <taxon>Neopterygii</taxon>
        <taxon>Teleostei</taxon>
        <taxon>Ostariophysi</taxon>
        <taxon>Cypriniformes</taxon>
        <taxon>Cyprinidae</taxon>
        <taxon>Cyprininae</taxon>
        <taxon>Cyprinus</taxon>
    </lineage>
</organism>
<reference evidence="1" key="2">
    <citation type="submission" date="2025-09" db="UniProtKB">
        <authorList>
            <consortium name="Ensembl"/>
        </authorList>
    </citation>
    <scope>IDENTIFICATION</scope>
</reference>
<accession>A0A8C1RY83</accession>
<proteinExistence type="predicted"/>